<evidence type="ECO:0000313" key="2">
    <source>
        <dbReference type="Proteomes" id="UP001219525"/>
    </source>
</evidence>
<feature type="non-terminal residue" evidence="1">
    <location>
        <position position="155"/>
    </location>
</feature>
<name>A0AAD6Y1D3_9AGAR</name>
<sequence>IDDLAFRWARDFVPLAAAGSRLLNLLILSFALWKKKEQGIGQFLAVATKKAASCCTRRRPTSAFRYVKEFYTPLQPKAISFFQQLVHDNASSPTDFSQHRRSSCFAPGMRIGGRRAAPSPFHGTQLSIFVVFEKKASWIRVADSAVVPADLRRDD</sequence>
<dbReference type="EMBL" id="JARJCW010000097">
    <property type="protein sequence ID" value="KAJ7194532.1"/>
    <property type="molecule type" value="Genomic_DNA"/>
</dbReference>
<accession>A0AAD6Y1D3</accession>
<comment type="caution">
    <text evidence="1">The sequence shown here is derived from an EMBL/GenBank/DDBJ whole genome shotgun (WGS) entry which is preliminary data.</text>
</comment>
<dbReference type="Proteomes" id="UP001219525">
    <property type="component" value="Unassembled WGS sequence"/>
</dbReference>
<evidence type="ECO:0000313" key="1">
    <source>
        <dbReference type="EMBL" id="KAJ7194532.1"/>
    </source>
</evidence>
<keyword evidence="2" id="KW-1185">Reference proteome</keyword>
<feature type="non-terminal residue" evidence="1">
    <location>
        <position position="1"/>
    </location>
</feature>
<dbReference type="AlphaFoldDB" id="A0AAD6Y1D3"/>
<protein>
    <submittedName>
        <fullName evidence="1">Uncharacterized protein</fullName>
    </submittedName>
</protein>
<organism evidence="1 2">
    <name type="scientific">Mycena pura</name>
    <dbReference type="NCBI Taxonomy" id="153505"/>
    <lineage>
        <taxon>Eukaryota</taxon>
        <taxon>Fungi</taxon>
        <taxon>Dikarya</taxon>
        <taxon>Basidiomycota</taxon>
        <taxon>Agaricomycotina</taxon>
        <taxon>Agaricomycetes</taxon>
        <taxon>Agaricomycetidae</taxon>
        <taxon>Agaricales</taxon>
        <taxon>Marasmiineae</taxon>
        <taxon>Mycenaceae</taxon>
        <taxon>Mycena</taxon>
    </lineage>
</organism>
<proteinExistence type="predicted"/>
<gene>
    <name evidence="1" type="ORF">GGX14DRAFT_678566</name>
</gene>
<reference evidence="1" key="1">
    <citation type="submission" date="2023-03" db="EMBL/GenBank/DDBJ databases">
        <title>Massive genome expansion in bonnet fungi (Mycena s.s.) driven by repeated elements and novel gene families across ecological guilds.</title>
        <authorList>
            <consortium name="Lawrence Berkeley National Laboratory"/>
            <person name="Harder C.B."/>
            <person name="Miyauchi S."/>
            <person name="Viragh M."/>
            <person name="Kuo A."/>
            <person name="Thoen E."/>
            <person name="Andreopoulos B."/>
            <person name="Lu D."/>
            <person name="Skrede I."/>
            <person name="Drula E."/>
            <person name="Henrissat B."/>
            <person name="Morin E."/>
            <person name="Kohler A."/>
            <person name="Barry K."/>
            <person name="LaButti K."/>
            <person name="Morin E."/>
            <person name="Salamov A."/>
            <person name="Lipzen A."/>
            <person name="Mereny Z."/>
            <person name="Hegedus B."/>
            <person name="Baldrian P."/>
            <person name="Stursova M."/>
            <person name="Weitz H."/>
            <person name="Taylor A."/>
            <person name="Grigoriev I.V."/>
            <person name="Nagy L.G."/>
            <person name="Martin F."/>
            <person name="Kauserud H."/>
        </authorList>
    </citation>
    <scope>NUCLEOTIDE SEQUENCE</scope>
    <source>
        <strain evidence="1">9144</strain>
    </source>
</reference>